<dbReference type="Pfam" id="PF25431">
    <property type="entry name" value="zf-C17orf113"/>
    <property type="match status" value="1"/>
</dbReference>
<dbReference type="InterPro" id="IPR008906">
    <property type="entry name" value="HATC_C_dom"/>
</dbReference>
<dbReference type="EMBL" id="JAYKXH010000004">
    <property type="protein sequence ID" value="KAK7171529.1"/>
    <property type="molecule type" value="Genomic_DNA"/>
</dbReference>
<feature type="domain" description="HAT C-terminal dimerisation" evidence="2">
    <location>
        <begin position="590"/>
        <end position="643"/>
    </location>
</feature>
<gene>
    <name evidence="4" type="ORF">R3I93_003974</name>
</gene>
<feature type="domain" description="C17orf113 probable zinc finger" evidence="3">
    <location>
        <begin position="47"/>
        <end position="102"/>
    </location>
</feature>
<name>A0AAN9HDB1_9TELE</name>
<keyword evidence="5" id="KW-1185">Reference proteome</keyword>
<evidence type="ECO:0000259" key="2">
    <source>
        <dbReference type="Pfam" id="PF05699"/>
    </source>
</evidence>
<evidence type="ECO:0000256" key="1">
    <source>
        <dbReference type="SAM" id="MobiDB-lite"/>
    </source>
</evidence>
<dbReference type="PANTHER" id="PTHR46880:SF9">
    <property type="entry name" value="ZINC FINGER PROTEIN 862"/>
    <property type="match status" value="1"/>
</dbReference>
<accession>A0AAN9HDB1</accession>
<dbReference type="GO" id="GO:0046983">
    <property type="term" value="F:protein dimerization activity"/>
    <property type="evidence" value="ECO:0007669"/>
    <property type="project" value="InterPro"/>
</dbReference>
<reference evidence="4 5" key="1">
    <citation type="submission" date="2024-02" db="EMBL/GenBank/DDBJ databases">
        <title>Chromosome-level genome assembly of the Eurasian Minnow (Phoxinus phoxinus).</title>
        <authorList>
            <person name="Oriowo T.O."/>
            <person name="Martin S."/>
            <person name="Stange M."/>
            <person name="Chrysostomakis Y."/>
            <person name="Brown T."/>
            <person name="Winkler S."/>
            <person name="Kukowka S."/>
            <person name="Myers E.W."/>
            <person name="Bohne A."/>
        </authorList>
    </citation>
    <scope>NUCLEOTIDE SEQUENCE [LARGE SCALE GENOMIC DNA]</scope>
    <source>
        <strain evidence="4">ZFMK-TIS-60720</strain>
        <tissue evidence="4">Whole Organism</tissue>
    </source>
</reference>
<dbReference type="SUPFAM" id="SSF53098">
    <property type="entry name" value="Ribonuclease H-like"/>
    <property type="match status" value="1"/>
</dbReference>
<dbReference type="AlphaFoldDB" id="A0AAN9HDB1"/>
<sequence length="696" mass="78724">MWRYIAGVKRSAEKTSQEEPVDKEAKIKKRFFKERWRKADNGESRDWLVYDETNLTMHCSLCRRHASEEAKTNSFIVGTKNLKLEAIKDHESSKCHIHVMKKAQGKAEPENTAAMKALTSLKTAQLDKMKILFRNAHAIAKKGRPFQDYEWQCKLDEKKGISTGSTYVNRKQARVFIKHIASAERKTLQSKIAAAKFLSIMSDGSTDTAVMEQEMLYTRLCNRGKVEVHFVGIQDVEKADGENIAQAIDNMMREVSGEEWQAKLVACATDGASVMTGIRKGVVSRLRGNNMHVLGIHCMAHRLELAFKDAIKSCSMAKQIEDVLSGLHTFYCKSALNRANLKHSFKILGQNPLVPTRVGGTRWVSHLFRAIDHFLRGYQGLTQHLDQIQSPDAEGVNAVQKSKARHYFKTCRDPSFFIFCNFMHDCLTHLSSLSLTLQTSTITVAEVHSCLTATQTVLTKYKTRPGPKLKACIKEHENDDSVLNRVMKAKFELLDKLCQSLQSRFTDMTIGILQATKLVNLNSWPDADRSKEFGESEVEELTTHFQSILTSSGVAVELIPDQWTILKTRLYETGESLHSKTWPEINRSLQAQCPDILSLVDLILTVPASTADCERGFNQMKLVKSDWRSRLTSRSLCDLLTVQLSSPSIENYDPTPAIQLWHQASIRPRRPEFMEGKKNAQESTSETSESDSDEQE</sequence>
<organism evidence="4 5">
    <name type="scientific">Phoxinus phoxinus</name>
    <name type="common">Eurasian minnow</name>
    <dbReference type="NCBI Taxonomy" id="58324"/>
    <lineage>
        <taxon>Eukaryota</taxon>
        <taxon>Metazoa</taxon>
        <taxon>Chordata</taxon>
        <taxon>Craniata</taxon>
        <taxon>Vertebrata</taxon>
        <taxon>Euteleostomi</taxon>
        <taxon>Actinopterygii</taxon>
        <taxon>Neopterygii</taxon>
        <taxon>Teleostei</taxon>
        <taxon>Ostariophysi</taxon>
        <taxon>Cypriniformes</taxon>
        <taxon>Leuciscidae</taxon>
        <taxon>Phoxininae</taxon>
        <taxon>Phoxinus</taxon>
    </lineage>
</organism>
<dbReference type="PANTHER" id="PTHR46880">
    <property type="entry name" value="RAS-ASSOCIATING DOMAIN-CONTAINING PROTEIN"/>
    <property type="match status" value="1"/>
</dbReference>
<comment type="caution">
    <text evidence="4">The sequence shown here is derived from an EMBL/GenBank/DDBJ whole genome shotgun (WGS) entry which is preliminary data.</text>
</comment>
<feature type="compositionally biased region" description="Basic and acidic residues" evidence="1">
    <location>
        <begin position="669"/>
        <end position="680"/>
    </location>
</feature>
<dbReference type="InterPro" id="IPR057456">
    <property type="entry name" value="Znf_C17orf113"/>
</dbReference>
<evidence type="ECO:0000313" key="4">
    <source>
        <dbReference type="EMBL" id="KAK7171529.1"/>
    </source>
</evidence>
<feature type="region of interest" description="Disordered" evidence="1">
    <location>
        <begin position="668"/>
        <end position="696"/>
    </location>
</feature>
<dbReference type="Proteomes" id="UP001364617">
    <property type="component" value="Unassembled WGS sequence"/>
</dbReference>
<dbReference type="InterPro" id="IPR012337">
    <property type="entry name" value="RNaseH-like_sf"/>
</dbReference>
<proteinExistence type="predicted"/>
<evidence type="ECO:0000259" key="3">
    <source>
        <dbReference type="Pfam" id="PF25431"/>
    </source>
</evidence>
<dbReference type="Pfam" id="PF05699">
    <property type="entry name" value="Dimer_Tnp_hAT"/>
    <property type="match status" value="1"/>
</dbReference>
<evidence type="ECO:0000313" key="5">
    <source>
        <dbReference type="Proteomes" id="UP001364617"/>
    </source>
</evidence>
<protein>
    <submittedName>
        <fullName evidence="4">Uncharacterized protein</fullName>
    </submittedName>
</protein>